<evidence type="ECO:0000256" key="1">
    <source>
        <dbReference type="SAM" id="MobiDB-lite"/>
    </source>
</evidence>
<evidence type="ECO:0000313" key="3">
    <source>
        <dbReference type="Proteomes" id="UP001164286"/>
    </source>
</evidence>
<reference evidence="2" key="1">
    <citation type="journal article" date="2022" name="G3 (Bethesda)">
        <title>High quality genome of the basidiomycete yeast Dioszegia hungarica PDD-24b-2 isolated from cloud water.</title>
        <authorList>
            <person name="Jarrige D."/>
            <person name="Haridas S."/>
            <person name="Bleykasten-Grosshans C."/>
            <person name="Joly M."/>
            <person name="Nadalig T."/>
            <person name="Sancelme M."/>
            <person name="Vuilleumier S."/>
            <person name="Grigoriev I.V."/>
            <person name="Amato P."/>
            <person name="Bringel F."/>
        </authorList>
    </citation>
    <scope>NUCLEOTIDE SEQUENCE</scope>
    <source>
        <strain evidence="2">PDD-24b-2</strain>
    </source>
</reference>
<gene>
    <name evidence="2" type="ORF">MKK02DRAFT_29546</name>
</gene>
<feature type="compositionally biased region" description="Acidic residues" evidence="1">
    <location>
        <begin position="1369"/>
        <end position="1384"/>
    </location>
</feature>
<sequence>MTDRPASLDTLPHHLINAIAAYTGDVKGVWRMMKVCRAVRLGAEPALKPYFEKRRIVGTPILTEDIFEPIHPKFAKRDSKRDLLISKRSKRFDDLLAAHPSAATSVKHFTVEMDDYKSSVGYAHIQRFAPHLVELVIHMRDCHWTNSLEYEEFGDDARSAIIENSMMTPQVWNDVLKGLTFPHLTHLTIITTSRGGEHAAYILPHLPNLTTLVLSSGRLRNGSGRDHRRGPTQFLAKTRIVGQNPIVSARNPYCPIEFLTKPRDDYELRMRYASFDTLLGTHPGIGSYVRHLTVEVDASKLSGGWYLVQRLAPRLTQVSFHIITNPREADLDTETHRWHEDSHRDGDIWDRLFRLTVIGSSYMVEGIATKILPHSPKLQSLIVSAHEHCNFPACNAVHLLRHLTAGKQRLKFLALYGTAARGFSPILMALRSLSNYGDGFDYLERLVVERSWETPPIGARDGAATYHLLNDGLTPVVPSLRHITWVYRAHIPASRPNPLDLPRPHKRPSPAIYDSDRTYDLFDRYPKLEEARWLAQYIPGRLGDRERPMLRPATGSGAAAQAAQPRLRELVDLADLHRRPAPLPKYGATQAESPEAESAELHQPPKNLAATPRRVPEHPAMVARAVRRVKSRNDLAVIQLCLSIKHHLDIYDVLARGCIYTFSQAETRQAHIELTPSIALCSSTVHVRTPQQTTPTVSMPVSAMAAKLDQLPAHVLRRIAELSEARTIARLMATCRAIRAASEIALKPYLEEREVFAFRDSLVPDIDGMVFDKGHVKKDKARRAELREDYGPTSPSLRPLSPCSEFTPEAGGRGEGRGPPFGLASPRALRATARRNNYEEDAEYKVVQQCAKTPMIWRTIRPARFTKLTKLTLATTARPAEHLGNILPFVPALKELVLSCHWNEYGRDLSCPDFSEQMPTQIERITLTGSARMALDVAEFLLPNCPELLHLIIRPPGYFQEFSQRVPRSMEMLQREGLQDYRGLLKGLSTLILEEQSKLDDLADCIFPIMINKPAERPALPGLERLIYVDRGRDQYSLIGGDTPKTVDLNTTSAVSAMFTKYPSLQEIQLVSAFPPIDTPPTPSWIKQHLKLKVDRAGNRTKTSEGTKMAELMEAGRAEMQGEQGIVYLPVPTGGAVLPLEHLSFAPPRPRVVFTRRILRLTSPRSTPVHRLTAKKLAQTESAGYTRAASLSSSCNLDTSSPFCIVAPISAKGDTVERGRSLDQCPAHIIQAIAAFTEDERTIWSLMKTSRTVRRAAEGALKPHLAERMVTARPPFVTDIFRPIDDLFARDSPARYRSLDAARMRFEDYLDAYPPASRALKRLTYEFNDQSGRWGFSHLKRFAHQLEKLEVQVYESEWRRSVLDGLEDDEYRETAEEEEQDGDDRDTGIDSDSADVWHAFGNTLKDSGRAFNNLTHFRMFSTANVLEHFLALGRLMPALRSLTLASHMNVSYQVPCFDSDDLVFAHLHHLTLTGDGRMLEKSLAAILPASPSLRLLTVDTTDHLSNGHPPCNHSQIFQLLAKHKGLTGLVLSGTLALRLRTIWMLQQQNPQEAYFEGLTDLIVTHRDAAQHEVFIRSRVADFVVPGLPASRFKLPRLTHLSFLRAEPSSTLHSAQTVDHLGGIGIDSIHDGTLLKTHRPVASLPDLFLSYPSLQRVEWAVTRTDDYFTVTDTLTTISGAVRVTRSSLSL</sequence>
<feature type="region of interest" description="Disordered" evidence="1">
    <location>
        <begin position="788"/>
        <end position="825"/>
    </location>
</feature>
<dbReference type="RefSeq" id="XP_052949273.1">
    <property type="nucleotide sequence ID" value="XM_053087850.1"/>
</dbReference>
<dbReference type="GeneID" id="77727055"/>
<proteinExistence type="predicted"/>
<name>A0AA38LYT1_9TREE</name>
<feature type="region of interest" description="Disordered" evidence="1">
    <location>
        <begin position="581"/>
        <end position="616"/>
    </location>
</feature>
<protein>
    <recommendedName>
        <fullName evidence="4">F-box domain-containing protein</fullName>
    </recommendedName>
</protein>
<accession>A0AA38LYT1</accession>
<feature type="region of interest" description="Disordered" evidence="1">
    <location>
        <begin position="544"/>
        <end position="564"/>
    </location>
</feature>
<feature type="region of interest" description="Disordered" evidence="1">
    <location>
        <begin position="1369"/>
        <end position="1389"/>
    </location>
</feature>
<dbReference type="Proteomes" id="UP001164286">
    <property type="component" value="Unassembled WGS sequence"/>
</dbReference>
<organism evidence="2 3">
    <name type="scientific">Dioszegia hungarica</name>
    <dbReference type="NCBI Taxonomy" id="4972"/>
    <lineage>
        <taxon>Eukaryota</taxon>
        <taxon>Fungi</taxon>
        <taxon>Dikarya</taxon>
        <taxon>Basidiomycota</taxon>
        <taxon>Agaricomycotina</taxon>
        <taxon>Tremellomycetes</taxon>
        <taxon>Tremellales</taxon>
        <taxon>Bulleribasidiaceae</taxon>
        <taxon>Dioszegia</taxon>
    </lineage>
</organism>
<comment type="caution">
    <text evidence="2">The sequence shown here is derived from an EMBL/GenBank/DDBJ whole genome shotgun (WGS) entry which is preliminary data.</text>
</comment>
<keyword evidence="3" id="KW-1185">Reference proteome</keyword>
<evidence type="ECO:0008006" key="4">
    <source>
        <dbReference type="Google" id="ProtNLM"/>
    </source>
</evidence>
<dbReference type="EMBL" id="JAKWFO010000001">
    <property type="protein sequence ID" value="KAI9639496.1"/>
    <property type="molecule type" value="Genomic_DNA"/>
</dbReference>
<evidence type="ECO:0000313" key="2">
    <source>
        <dbReference type="EMBL" id="KAI9639496.1"/>
    </source>
</evidence>